<proteinExistence type="predicted"/>
<evidence type="ECO:0008006" key="4">
    <source>
        <dbReference type="Google" id="ProtNLM"/>
    </source>
</evidence>
<dbReference type="Proteomes" id="UP000510822">
    <property type="component" value="Chromosome"/>
</dbReference>
<evidence type="ECO:0000313" key="2">
    <source>
        <dbReference type="EMBL" id="QLI81252.1"/>
    </source>
</evidence>
<accession>A0A7D5V9N9</accession>
<gene>
    <name evidence="2" type="ORF">HZU75_06780</name>
</gene>
<keyword evidence="1" id="KW-0812">Transmembrane</keyword>
<keyword evidence="1" id="KW-0472">Membrane</keyword>
<protein>
    <recommendedName>
        <fullName evidence="4">DUF4149 domain-containing protein</fullName>
    </recommendedName>
</protein>
<organism evidence="2 3">
    <name type="scientific">Chitinibacter fontanus</name>
    <dbReference type="NCBI Taxonomy" id="1737446"/>
    <lineage>
        <taxon>Bacteria</taxon>
        <taxon>Pseudomonadati</taxon>
        <taxon>Pseudomonadota</taxon>
        <taxon>Betaproteobacteria</taxon>
        <taxon>Neisseriales</taxon>
        <taxon>Chitinibacteraceae</taxon>
        <taxon>Chitinibacter</taxon>
    </lineage>
</organism>
<evidence type="ECO:0000256" key="1">
    <source>
        <dbReference type="SAM" id="Phobius"/>
    </source>
</evidence>
<evidence type="ECO:0000313" key="3">
    <source>
        <dbReference type="Proteomes" id="UP000510822"/>
    </source>
</evidence>
<reference evidence="2 3" key="1">
    <citation type="journal article" date="2016" name="Int. J. Syst. Evol. Microbiol.">
        <title>Chitinibacter fontanus sp. nov., isolated from a spring.</title>
        <authorList>
            <person name="Sheu S.Y."/>
            <person name="Li Y.S."/>
            <person name="Young C.C."/>
            <person name="Chen W.M."/>
        </authorList>
    </citation>
    <scope>NUCLEOTIDE SEQUENCE [LARGE SCALE GENOMIC DNA]</scope>
    <source>
        <strain evidence="2 3">STM-7</strain>
    </source>
</reference>
<sequence>MMRDFYLTLHFFGLLMGAGSGFALLVMGFVLPRMADAARREMAIGLFTLRYVSYAGLLLLMASGLCLLYPLWPAVQGSPWLHAKLAAVGVIVLCAGCGVHAMRQPQPTAATFRRLGMLGKMSAAGSLLVVMCAVQSFH</sequence>
<dbReference type="EMBL" id="CP058952">
    <property type="protein sequence ID" value="QLI81252.1"/>
    <property type="molecule type" value="Genomic_DNA"/>
</dbReference>
<feature type="transmembrane region" description="Helical" evidence="1">
    <location>
        <begin position="115"/>
        <end position="137"/>
    </location>
</feature>
<feature type="transmembrane region" description="Helical" evidence="1">
    <location>
        <begin position="84"/>
        <end position="103"/>
    </location>
</feature>
<dbReference type="KEGG" id="cfon:HZU75_06780"/>
<dbReference type="AlphaFoldDB" id="A0A7D5V9N9"/>
<keyword evidence="1" id="KW-1133">Transmembrane helix</keyword>
<keyword evidence="3" id="KW-1185">Reference proteome</keyword>
<name>A0A7D5V9N9_9NEIS</name>
<feature type="transmembrane region" description="Helical" evidence="1">
    <location>
        <begin position="6"/>
        <end position="31"/>
    </location>
</feature>
<feature type="transmembrane region" description="Helical" evidence="1">
    <location>
        <begin position="51"/>
        <end position="72"/>
    </location>
</feature>
<dbReference type="RefSeq" id="WP_180308379.1">
    <property type="nucleotide sequence ID" value="NZ_CP058952.1"/>
</dbReference>